<dbReference type="NCBIfam" id="TIGR02292">
    <property type="entry name" value="ygfB_yecA"/>
    <property type="match status" value="1"/>
</dbReference>
<proteinExistence type="predicted"/>
<evidence type="ECO:0000313" key="2">
    <source>
        <dbReference type="Proteomes" id="UP000591735"/>
    </source>
</evidence>
<dbReference type="InterPro" id="IPR011978">
    <property type="entry name" value="YgfB-like"/>
</dbReference>
<organism evidence="1 2">
    <name type="scientific">Marinobacter oulmenensis</name>
    <dbReference type="NCBI Taxonomy" id="643747"/>
    <lineage>
        <taxon>Bacteria</taxon>
        <taxon>Pseudomonadati</taxon>
        <taxon>Pseudomonadota</taxon>
        <taxon>Gammaproteobacteria</taxon>
        <taxon>Pseudomonadales</taxon>
        <taxon>Marinobacteraceae</taxon>
        <taxon>Marinobacter</taxon>
    </lineage>
</organism>
<comment type="caution">
    <text evidence="1">The sequence shown here is derived from an EMBL/GenBank/DDBJ whole genome shotgun (WGS) entry which is preliminary data.</text>
</comment>
<dbReference type="RefSeq" id="WP_183705497.1">
    <property type="nucleotide sequence ID" value="NZ_JACHFE010000008.1"/>
</dbReference>
<dbReference type="EMBL" id="JACHFE010000008">
    <property type="protein sequence ID" value="MBB5322365.1"/>
    <property type="molecule type" value="Genomic_DNA"/>
</dbReference>
<sequence>MLSNRDIEALEDILFAEPWGDHALDFFGFHGVVCASVIGPVRVETEDLFRLATGSDSVPEAGVPEIFTHCVSELSRDMAHALDMGQPLELPEPEDGDPMNALENWCAGFVDTFLEHEEAWLVAASSEEDVADLMVPMLTLSGLFDDEDFQKARNNEKLSARMADTIPDSLTDLYLLFHAPE</sequence>
<keyword evidence="2" id="KW-1185">Reference proteome</keyword>
<protein>
    <recommendedName>
        <fullName evidence="3">YecA family protein</fullName>
    </recommendedName>
</protein>
<dbReference type="SUPFAM" id="SSF101327">
    <property type="entry name" value="YgfB-like"/>
    <property type="match status" value="1"/>
</dbReference>
<dbReference type="AlphaFoldDB" id="A0A840UJ79"/>
<evidence type="ECO:0000313" key="1">
    <source>
        <dbReference type="EMBL" id="MBB5322365.1"/>
    </source>
</evidence>
<dbReference type="InterPro" id="IPR036255">
    <property type="entry name" value="YgfB-like_sf"/>
</dbReference>
<dbReference type="Pfam" id="PF03695">
    <property type="entry name" value="UPF0149"/>
    <property type="match status" value="1"/>
</dbReference>
<dbReference type="Proteomes" id="UP000591735">
    <property type="component" value="Unassembled WGS sequence"/>
</dbReference>
<gene>
    <name evidence="1" type="ORF">HNR38_002866</name>
</gene>
<name>A0A840UJ79_9GAMM</name>
<reference evidence="1 2" key="1">
    <citation type="submission" date="2020-08" db="EMBL/GenBank/DDBJ databases">
        <title>Genomic Encyclopedia of Type Strains, Phase IV (KMG-IV): sequencing the most valuable type-strain genomes for metagenomic binning, comparative biology and taxonomic classification.</title>
        <authorList>
            <person name="Goeker M."/>
        </authorList>
    </citation>
    <scope>NUCLEOTIDE SEQUENCE [LARGE SCALE GENOMIC DNA]</scope>
    <source>
        <strain evidence="1 2">DSM 22359</strain>
    </source>
</reference>
<evidence type="ECO:0008006" key="3">
    <source>
        <dbReference type="Google" id="ProtNLM"/>
    </source>
</evidence>
<accession>A0A840UJ79</accession>
<dbReference type="Gene3D" id="1.20.120.740">
    <property type="entry name" value="YgfB uncharacterised protein family UPF0149, PF03695"/>
    <property type="match status" value="1"/>
</dbReference>